<reference evidence="1" key="2">
    <citation type="submission" date="2018-05" db="EMBL/GenBank/DDBJ databases">
        <title>OpunRS2 (Oryza punctata Reference Sequence Version 2).</title>
        <authorList>
            <person name="Zhang J."/>
            <person name="Kudrna D."/>
            <person name="Lee S."/>
            <person name="Talag J."/>
            <person name="Welchert J."/>
            <person name="Wing R.A."/>
        </authorList>
    </citation>
    <scope>NUCLEOTIDE SEQUENCE [LARGE SCALE GENOMIC DNA]</scope>
</reference>
<dbReference type="HOGENOM" id="CLU_1263184_0_0_1"/>
<accession>A0A0E0KRC5</accession>
<organism evidence="1">
    <name type="scientific">Oryza punctata</name>
    <name type="common">Red rice</name>
    <dbReference type="NCBI Taxonomy" id="4537"/>
    <lineage>
        <taxon>Eukaryota</taxon>
        <taxon>Viridiplantae</taxon>
        <taxon>Streptophyta</taxon>
        <taxon>Embryophyta</taxon>
        <taxon>Tracheophyta</taxon>
        <taxon>Spermatophyta</taxon>
        <taxon>Magnoliopsida</taxon>
        <taxon>Liliopsida</taxon>
        <taxon>Poales</taxon>
        <taxon>Poaceae</taxon>
        <taxon>BOP clade</taxon>
        <taxon>Oryzoideae</taxon>
        <taxon>Oryzeae</taxon>
        <taxon>Oryzinae</taxon>
        <taxon>Oryza</taxon>
    </lineage>
</organism>
<dbReference type="OMA" id="GQCGWIG"/>
<dbReference type="Proteomes" id="UP000026962">
    <property type="component" value="Chromosome 4"/>
</dbReference>
<reference evidence="1" key="1">
    <citation type="submission" date="2015-04" db="UniProtKB">
        <authorList>
            <consortium name="EnsemblPlants"/>
        </authorList>
    </citation>
    <scope>IDENTIFICATION</scope>
</reference>
<protein>
    <submittedName>
        <fullName evidence="1">Uncharacterized protein</fullName>
    </submittedName>
</protein>
<dbReference type="eggNOG" id="ENOG502SZ40">
    <property type="taxonomic scope" value="Eukaryota"/>
</dbReference>
<evidence type="ECO:0000313" key="1">
    <source>
        <dbReference type="EnsemblPlants" id="OPUNC04G12490.1"/>
    </source>
</evidence>
<keyword evidence="2" id="KW-1185">Reference proteome</keyword>
<sequence length="222" mass="23870">MASVWAEQPGVELAVKVVRVAGVEARPEGGGGGGLFVRYYVPAGDGKRRIRVDTREVPCGDDGEEDGEFWGELARFERRGGGGVPASVGGIVFELRWRPRRRSPAFLGRPSSRLLARGELACQDDVAVTPAPASSGSTWLRLSPACRELSGFKAPKLLVEVRMIHAAVGTVSAADNYGAVKATRSFGSVNYQHCCRDGERCGQCGWIGTEEDMFLAATFNHE</sequence>
<proteinExistence type="predicted"/>
<dbReference type="PANTHER" id="PTHR35503:SF2">
    <property type="entry name" value="OS04G0455700 PROTEIN"/>
    <property type="match status" value="1"/>
</dbReference>
<dbReference type="Gramene" id="OPUNC04G12490.1">
    <property type="protein sequence ID" value="OPUNC04G12490.1"/>
    <property type="gene ID" value="OPUNC04G12490"/>
</dbReference>
<evidence type="ECO:0000313" key="2">
    <source>
        <dbReference type="Proteomes" id="UP000026962"/>
    </source>
</evidence>
<dbReference type="PANTHER" id="PTHR35503">
    <property type="entry name" value="OSJNBA0006M15.15 PROTEIN"/>
    <property type="match status" value="1"/>
</dbReference>
<dbReference type="EnsemblPlants" id="OPUNC04G12490.1">
    <property type="protein sequence ID" value="OPUNC04G12490.1"/>
    <property type="gene ID" value="OPUNC04G12490"/>
</dbReference>
<name>A0A0E0KRC5_ORYPU</name>
<dbReference type="AlphaFoldDB" id="A0A0E0KRC5"/>